<dbReference type="GO" id="GO:0051225">
    <property type="term" value="P:spindle assembly"/>
    <property type="evidence" value="ECO:0007669"/>
    <property type="project" value="TreeGrafter"/>
</dbReference>
<evidence type="ECO:0000256" key="4">
    <source>
        <dbReference type="ARBA" id="ARBA00022701"/>
    </source>
</evidence>
<proteinExistence type="inferred from homology"/>
<comment type="subcellular location">
    <subcellularLocation>
        <location evidence="1">Cytoplasm</location>
        <location evidence="1">Cytoskeleton</location>
    </subcellularLocation>
</comment>
<evidence type="ECO:0000256" key="2">
    <source>
        <dbReference type="ARBA" id="ARBA00010337"/>
    </source>
</evidence>
<dbReference type="Pfam" id="PF04130">
    <property type="entry name" value="GCP_C_terminal"/>
    <property type="match status" value="1"/>
</dbReference>
<sequence>MSQEKIGADGARMSSELAEILSDLCICIQGKQSPEVHELALARAAQCLAANPGNFCNSIALTERECVQKIMKLLNAREDVDGTNAASMFYAIYRKFLLIRVDPYLRHSLMSYLLSMADKSVDFSSENGDGSSLTSASDNLRQVLSSRLNSGTFRSSTNGSSLAYTANQNGNGVAKGGVYSYDATQSSIGLGQQPLPNYLSTIEAQKNPEVRQDIVTNAIYSFTGVQGKYLKKDVVSGRFKLDPMNIKALTTGQAGMLLRLSELGYYHDRVAKFADVSTGFNAMGCMGQALISKLKEELTDYHGQVSILHDEMNRYRRAQLSRNAGKTGELGGGTELTLFKLLAWYIKPLHRLQWLTKIADACQMKKGGDLASTVYDFLDNGNSMVNELVVQLLTSICGPLVRMISKWMLEGDIADLYGEFFVESLSEVGADRLWHDKFRLRMSMLPKFMPLDLADKILKTGKCINFLREICEMQELVKSRDQLKKTMDNNVSHIFSYVPDTSWHAAVETSYQQTSKHVLDIMIGPHKLLNHLQGMRRYLLLGQGDFVSILIENMKEELERKGVDIYAHDLSGMLDAALRCTNAQYDDPDILNHLDVVVQRPFPGDNGWDIISLRYIVHGPLATMLEPTMPVYKALFKPLWRMKHMEFVLSMKIWKEQMGNAKVSVLAILFLICVSRVHAHI</sequence>
<dbReference type="PANTHER" id="PTHR19302:SF14">
    <property type="entry name" value="GAMMA-TUBULIN COMPLEX COMPONENT 3"/>
    <property type="match status" value="1"/>
</dbReference>
<protein>
    <submittedName>
        <fullName evidence="8">Gamma-tubulin complex component 3 homolog</fullName>
    </submittedName>
</protein>
<dbReference type="OrthoDB" id="5860513at2759"/>
<feature type="domain" description="Gamma tubulin complex component C-terminal" evidence="6">
    <location>
        <begin position="528"/>
        <end position="667"/>
    </location>
</feature>
<dbReference type="RefSeq" id="XP_016974676.1">
    <property type="nucleotide sequence ID" value="XM_017119187.1"/>
</dbReference>
<organism evidence="8">
    <name type="scientific">Drosophila rhopaloa</name>
    <name type="common">Fruit fly</name>
    <dbReference type="NCBI Taxonomy" id="1041015"/>
    <lineage>
        <taxon>Eukaryota</taxon>
        <taxon>Metazoa</taxon>
        <taxon>Ecdysozoa</taxon>
        <taxon>Arthropoda</taxon>
        <taxon>Hexapoda</taxon>
        <taxon>Insecta</taxon>
        <taxon>Pterygota</taxon>
        <taxon>Neoptera</taxon>
        <taxon>Endopterygota</taxon>
        <taxon>Diptera</taxon>
        <taxon>Brachycera</taxon>
        <taxon>Muscomorpha</taxon>
        <taxon>Ephydroidea</taxon>
        <taxon>Drosophilidae</taxon>
        <taxon>Drosophila</taxon>
        <taxon>Sophophora</taxon>
    </lineage>
</organism>
<evidence type="ECO:0000256" key="3">
    <source>
        <dbReference type="ARBA" id="ARBA00022490"/>
    </source>
</evidence>
<feature type="domain" description="Gamma tubulin complex component protein N-terminal" evidence="7">
    <location>
        <begin position="217"/>
        <end position="523"/>
    </location>
</feature>
<dbReference type="GO" id="GO:0051321">
    <property type="term" value="P:meiotic cell cycle"/>
    <property type="evidence" value="ECO:0007669"/>
    <property type="project" value="TreeGrafter"/>
</dbReference>
<evidence type="ECO:0000259" key="7">
    <source>
        <dbReference type="Pfam" id="PF17681"/>
    </source>
</evidence>
<keyword evidence="3" id="KW-0963">Cytoplasm</keyword>
<comment type="similarity">
    <text evidence="2">Belongs to the TUBGCP family.</text>
</comment>
<evidence type="ECO:0000313" key="8">
    <source>
        <dbReference type="RefSeq" id="XP_016974676.1"/>
    </source>
</evidence>
<dbReference type="GO" id="GO:0000930">
    <property type="term" value="C:gamma-tubulin complex"/>
    <property type="evidence" value="ECO:0007669"/>
    <property type="project" value="TreeGrafter"/>
</dbReference>
<keyword evidence="4" id="KW-0493">Microtubule</keyword>
<dbReference type="InterPro" id="IPR042241">
    <property type="entry name" value="GCP_C_sf"/>
</dbReference>
<evidence type="ECO:0000259" key="6">
    <source>
        <dbReference type="Pfam" id="PF04130"/>
    </source>
</evidence>
<dbReference type="GO" id="GO:0005874">
    <property type="term" value="C:microtubule"/>
    <property type="evidence" value="ECO:0007669"/>
    <property type="project" value="UniProtKB-KW"/>
</dbReference>
<dbReference type="AlphaFoldDB" id="A0A6P4EMZ5"/>
<evidence type="ECO:0000256" key="1">
    <source>
        <dbReference type="ARBA" id="ARBA00004245"/>
    </source>
</evidence>
<dbReference type="Pfam" id="PF17681">
    <property type="entry name" value="GCP_N_terminal"/>
    <property type="match status" value="1"/>
</dbReference>
<dbReference type="GO" id="GO:0000922">
    <property type="term" value="C:spindle pole"/>
    <property type="evidence" value="ECO:0007669"/>
    <property type="project" value="InterPro"/>
</dbReference>
<name>A0A6P4EMZ5_DRORH</name>
<dbReference type="Gene3D" id="1.20.120.1900">
    <property type="entry name" value="Gamma-tubulin complex, C-terminal domain"/>
    <property type="match status" value="1"/>
</dbReference>
<reference evidence="8" key="1">
    <citation type="submission" date="2025-08" db="UniProtKB">
        <authorList>
            <consortium name="RefSeq"/>
        </authorList>
    </citation>
    <scope>IDENTIFICATION</scope>
</reference>
<dbReference type="PANTHER" id="PTHR19302">
    <property type="entry name" value="GAMMA TUBULIN COMPLEX PROTEIN"/>
    <property type="match status" value="1"/>
</dbReference>
<dbReference type="GO" id="GO:0051011">
    <property type="term" value="F:microtubule minus-end binding"/>
    <property type="evidence" value="ECO:0007669"/>
    <property type="project" value="TreeGrafter"/>
</dbReference>
<dbReference type="InterPro" id="IPR040457">
    <property type="entry name" value="GCP_C"/>
</dbReference>
<keyword evidence="5" id="KW-0206">Cytoskeleton</keyword>
<accession>A0A6P4EMZ5</accession>
<dbReference type="InterPro" id="IPR041470">
    <property type="entry name" value="GCP_N"/>
</dbReference>
<dbReference type="GO" id="GO:0031122">
    <property type="term" value="P:cytoplasmic microtubule organization"/>
    <property type="evidence" value="ECO:0007669"/>
    <property type="project" value="TreeGrafter"/>
</dbReference>
<evidence type="ECO:0000256" key="5">
    <source>
        <dbReference type="ARBA" id="ARBA00023212"/>
    </source>
</evidence>
<dbReference type="GO" id="GO:0000278">
    <property type="term" value="P:mitotic cell cycle"/>
    <property type="evidence" value="ECO:0007669"/>
    <property type="project" value="TreeGrafter"/>
</dbReference>
<dbReference type="InterPro" id="IPR007259">
    <property type="entry name" value="GCP"/>
</dbReference>
<dbReference type="GO" id="GO:0043015">
    <property type="term" value="F:gamma-tubulin binding"/>
    <property type="evidence" value="ECO:0007669"/>
    <property type="project" value="InterPro"/>
</dbReference>
<gene>
    <name evidence="8" type="primary">LOC108041294</name>
</gene>
<dbReference type="GO" id="GO:0007020">
    <property type="term" value="P:microtubule nucleation"/>
    <property type="evidence" value="ECO:0007669"/>
    <property type="project" value="InterPro"/>
</dbReference>